<feature type="non-terminal residue" evidence="2">
    <location>
        <position position="590"/>
    </location>
</feature>
<accession>A0ABT1DAT0</accession>
<evidence type="ECO:0000313" key="2">
    <source>
        <dbReference type="EMBL" id="MCO6419049.1"/>
    </source>
</evidence>
<keyword evidence="1" id="KW-0472">Membrane</keyword>
<evidence type="ECO:0000256" key="1">
    <source>
        <dbReference type="SAM" id="Phobius"/>
    </source>
</evidence>
<keyword evidence="1" id="KW-1133">Transmembrane helix</keyword>
<dbReference type="InterPro" id="IPR006726">
    <property type="entry name" value="PHBA_efflux_AaeB/fusaric-R"/>
</dbReference>
<proteinExistence type="predicted"/>
<evidence type="ECO:0000313" key="3">
    <source>
        <dbReference type="Proteomes" id="UP001523392"/>
    </source>
</evidence>
<feature type="transmembrane region" description="Helical" evidence="1">
    <location>
        <begin position="12"/>
        <end position="31"/>
    </location>
</feature>
<gene>
    <name evidence="2" type="ORF">JYK14_23235</name>
</gene>
<organism evidence="2 3">
    <name type="scientific">Siccirubricoccus soli</name>
    <dbReference type="NCBI Taxonomy" id="2899147"/>
    <lineage>
        <taxon>Bacteria</taxon>
        <taxon>Pseudomonadati</taxon>
        <taxon>Pseudomonadota</taxon>
        <taxon>Alphaproteobacteria</taxon>
        <taxon>Acetobacterales</taxon>
        <taxon>Roseomonadaceae</taxon>
        <taxon>Siccirubricoccus</taxon>
    </lineage>
</organism>
<keyword evidence="1" id="KW-0812">Transmembrane</keyword>
<feature type="transmembrane region" description="Helical" evidence="1">
    <location>
        <begin position="60"/>
        <end position="81"/>
    </location>
</feature>
<dbReference type="Pfam" id="PF04632">
    <property type="entry name" value="FUSC"/>
    <property type="match status" value="1"/>
</dbReference>
<comment type="caution">
    <text evidence="2">The sequence shown here is derived from an EMBL/GenBank/DDBJ whole genome shotgun (WGS) entry which is preliminary data.</text>
</comment>
<sequence length="590" mass="61678">MALPAWLPGPRAWQFSAVTFAAAALALWVALGTGLERPYWAATTVYIVAQPSAGALRAKALWRFAGTIAGAGFAALAIPALVDAPPLLVLVFALWVGLCLMAAQLDPTPRSYGFMLAGYTAAIVGFPALTAPEAVFQTALLRLEEIGLGIACAWALHAILLPQPATPLLLQRLEAWIADVARLAADALSGDLPRLAADRRRLARDGTALDAMFQQARYEEGSRALRGLPGLRDRARRIPVIAGAAADRIAALRAQDPAALAALEPLLAEVAAWMREARPERAAALEARLAAAEMGSSDWAGLLRDGLLDRLRELVATWAACHGRALRLGTIALPLDVPAQPALRLPGHVDPLLVGLSGLAVMAAICAACAFWILTGWSAGATTAMMAAVGGSLFAGLDDPAPAILRFMQGVAIAVLVSGTYLFAILPAVDGFALLLLVLGACYLPLGALLAVPALTPRTAPVAINGLALLALQGSYEADPIAFLDGACAMLLGFGAALLATRLLRNLGVQRRVARLSAADRRDLLRLAEARTPPPDLRRIASAMLDRFEAAAARLGAGDPATLGARELAELRAALNLLRLRQAAPRLPAP</sequence>
<reference evidence="2 3" key="1">
    <citation type="submission" date="2021-12" db="EMBL/GenBank/DDBJ databases">
        <title>Siccirubricoccus leaddurans sp. nov., a high concentration Zn2+ tolerance bacterium.</title>
        <authorList>
            <person name="Cao Y."/>
        </authorList>
    </citation>
    <scope>NUCLEOTIDE SEQUENCE [LARGE SCALE GENOMIC DNA]</scope>
    <source>
        <strain evidence="2 3">KC 17139</strain>
    </source>
</reference>
<feature type="transmembrane region" description="Helical" evidence="1">
    <location>
        <begin position="432"/>
        <end position="452"/>
    </location>
</feature>
<feature type="transmembrane region" description="Helical" evidence="1">
    <location>
        <begin position="112"/>
        <end position="131"/>
    </location>
</feature>
<feature type="transmembrane region" description="Helical" evidence="1">
    <location>
        <begin position="352"/>
        <end position="373"/>
    </location>
</feature>
<keyword evidence="3" id="KW-1185">Reference proteome</keyword>
<name>A0ABT1DAT0_9PROT</name>
<protein>
    <submittedName>
        <fullName evidence="2">FUSC family protein</fullName>
    </submittedName>
</protein>
<dbReference type="Proteomes" id="UP001523392">
    <property type="component" value="Unassembled WGS sequence"/>
</dbReference>
<feature type="transmembrane region" description="Helical" evidence="1">
    <location>
        <begin position="482"/>
        <end position="504"/>
    </location>
</feature>
<feature type="transmembrane region" description="Helical" evidence="1">
    <location>
        <begin position="404"/>
        <end position="426"/>
    </location>
</feature>
<dbReference type="RefSeq" id="WP_252955674.1">
    <property type="nucleotide sequence ID" value="NZ_JAFIRR010000166.1"/>
</dbReference>
<dbReference type="EMBL" id="JAFIRR010000166">
    <property type="protein sequence ID" value="MCO6419049.1"/>
    <property type="molecule type" value="Genomic_DNA"/>
</dbReference>
<feature type="transmembrane region" description="Helical" evidence="1">
    <location>
        <begin position="87"/>
        <end position="105"/>
    </location>
</feature>